<accession>C1C018</accession>
<keyword evidence="2" id="KW-0378">Hydrolase</keyword>
<feature type="short sequence motif" description="Histidine triad motif" evidence="8 9">
    <location>
        <begin position="99"/>
        <end position="103"/>
    </location>
</feature>
<sequence>MASRLSSCIFCQIGGRQLESRILYEDDKFVAFPDRSPAAEHHYLIIPKDYMPKVSLLRPSDTHLLESMGAIAKQVLEENGASVSDAKIGFHWPIVSVTHLHLHAISPASKMNGLFKKAEFSNFFFGTLSDALTMLEKKQS</sequence>
<evidence type="ECO:0000256" key="7">
    <source>
        <dbReference type="PIRSR" id="PIRSR601310-1"/>
    </source>
</evidence>
<comment type="similarity">
    <text evidence="4">Belongs to the HINT family.</text>
</comment>
<proteinExistence type="evidence at transcript level"/>
<dbReference type="EMBL" id="BT080197">
    <property type="protein sequence ID" value="ACO14621.1"/>
    <property type="molecule type" value="mRNA"/>
</dbReference>
<dbReference type="AlphaFoldDB" id="C1C018"/>
<evidence type="ECO:0000259" key="10">
    <source>
        <dbReference type="PROSITE" id="PS51084"/>
    </source>
</evidence>
<gene>
    <name evidence="11" type="primary">HINT3</name>
</gene>
<name>C1C018_CALCM</name>
<protein>
    <recommendedName>
        <fullName evidence="5">Adenosine 5'-monophosphoramidase HINT3</fullName>
    </recommendedName>
    <alternativeName>
        <fullName evidence="6">Histidine triad nucleotide-binding protein 3</fullName>
    </alternativeName>
</protein>
<evidence type="ECO:0000256" key="5">
    <source>
        <dbReference type="ARBA" id="ARBA00039802"/>
    </source>
</evidence>
<dbReference type="InterPro" id="IPR036265">
    <property type="entry name" value="HIT-like_sf"/>
</dbReference>
<feature type="active site" description="Tele-AMP-histidine intermediate" evidence="7">
    <location>
        <position position="101"/>
    </location>
</feature>
<evidence type="ECO:0000256" key="2">
    <source>
        <dbReference type="ARBA" id="ARBA00022801"/>
    </source>
</evidence>
<evidence type="ECO:0000256" key="9">
    <source>
        <dbReference type="PROSITE-ProRule" id="PRU00464"/>
    </source>
</evidence>
<feature type="domain" description="HIT" evidence="10">
    <location>
        <begin position="9"/>
        <end position="115"/>
    </location>
</feature>
<dbReference type="GO" id="GO:0000166">
    <property type="term" value="F:nucleotide binding"/>
    <property type="evidence" value="ECO:0007669"/>
    <property type="project" value="UniProtKB-KW"/>
</dbReference>
<keyword evidence="1" id="KW-0547">Nucleotide-binding</keyword>
<dbReference type="InterPro" id="IPR011146">
    <property type="entry name" value="HIT-like"/>
</dbReference>
<dbReference type="Gene3D" id="3.30.428.10">
    <property type="entry name" value="HIT-like"/>
    <property type="match status" value="1"/>
</dbReference>
<evidence type="ECO:0000256" key="1">
    <source>
        <dbReference type="ARBA" id="ARBA00022741"/>
    </source>
</evidence>
<dbReference type="Pfam" id="PF11969">
    <property type="entry name" value="DcpS_C"/>
    <property type="match status" value="1"/>
</dbReference>
<dbReference type="PRINTS" id="PR00332">
    <property type="entry name" value="HISTRIAD"/>
</dbReference>
<dbReference type="PROSITE" id="PS51084">
    <property type="entry name" value="HIT_2"/>
    <property type="match status" value="1"/>
</dbReference>
<dbReference type="InterPro" id="IPR001310">
    <property type="entry name" value="Histidine_triad_HIT"/>
</dbReference>
<dbReference type="GO" id="GO:0016787">
    <property type="term" value="F:hydrolase activity"/>
    <property type="evidence" value="ECO:0007669"/>
    <property type="project" value="UniProtKB-KW"/>
</dbReference>
<comment type="catalytic activity">
    <reaction evidence="3">
        <text>adenosine 5'-phosphoramidate + H2O = NH4(+) + AMP</text>
        <dbReference type="Rhea" id="RHEA:67916"/>
        <dbReference type="ChEBI" id="CHEBI:15377"/>
        <dbReference type="ChEBI" id="CHEBI:28938"/>
        <dbReference type="ChEBI" id="CHEBI:57890"/>
        <dbReference type="ChEBI" id="CHEBI:456215"/>
    </reaction>
</comment>
<evidence type="ECO:0000256" key="6">
    <source>
        <dbReference type="ARBA" id="ARBA00042361"/>
    </source>
</evidence>
<reference evidence="11" key="1">
    <citation type="submission" date="2009-03" db="EMBL/GenBank/DDBJ databases">
        <title>Caligus clemensi ESTs and full-length cDNAs.</title>
        <authorList>
            <person name="Yasuike M."/>
            <person name="von Schalburg K."/>
            <person name="Cooper G."/>
            <person name="Leong J."/>
            <person name="Jones S.R.M."/>
            <person name="Koop B.F."/>
        </authorList>
    </citation>
    <scope>NUCLEOTIDE SEQUENCE</scope>
    <source>
        <tissue evidence="11">Whole</tissue>
    </source>
</reference>
<evidence type="ECO:0000313" key="11">
    <source>
        <dbReference type="EMBL" id="ACO14621.1"/>
    </source>
</evidence>
<dbReference type="PANTHER" id="PTHR12486">
    <property type="entry name" value="APRATAXIN-RELATED"/>
    <property type="match status" value="1"/>
</dbReference>
<organism evidence="11">
    <name type="scientific">Caligus clemensi</name>
    <name type="common">Sea louse</name>
    <dbReference type="NCBI Taxonomy" id="344056"/>
    <lineage>
        <taxon>Eukaryota</taxon>
        <taxon>Metazoa</taxon>
        <taxon>Ecdysozoa</taxon>
        <taxon>Arthropoda</taxon>
        <taxon>Crustacea</taxon>
        <taxon>Multicrustacea</taxon>
        <taxon>Hexanauplia</taxon>
        <taxon>Copepoda</taxon>
        <taxon>Siphonostomatoida</taxon>
        <taxon>Caligidae</taxon>
        <taxon>Caligus</taxon>
    </lineage>
</organism>
<evidence type="ECO:0000256" key="3">
    <source>
        <dbReference type="ARBA" id="ARBA00024472"/>
    </source>
</evidence>
<dbReference type="SUPFAM" id="SSF54197">
    <property type="entry name" value="HIT-like"/>
    <property type="match status" value="1"/>
</dbReference>
<dbReference type="PANTHER" id="PTHR12486:SF5">
    <property type="entry name" value="ADENOSINE 5'-MONOPHOSPHORAMIDASE HINT3"/>
    <property type="match status" value="1"/>
</dbReference>
<evidence type="ECO:0000256" key="8">
    <source>
        <dbReference type="PIRSR" id="PIRSR601310-3"/>
    </source>
</evidence>
<evidence type="ECO:0000256" key="4">
    <source>
        <dbReference type="ARBA" id="ARBA00025764"/>
    </source>
</evidence>